<keyword evidence="3" id="KW-1185">Reference proteome</keyword>
<dbReference type="RefSeq" id="WP_189176411.1">
    <property type="nucleotide sequence ID" value="NZ_BMNG01000015.1"/>
</dbReference>
<evidence type="ECO:0000313" key="3">
    <source>
        <dbReference type="Proteomes" id="UP000656881"/>
    </source>
</evidence>
<evidence type="ECO:0000256" key="1">
    <source>
        <dbReference type="SAM" id="Phobius"/>
    </source>
</evidence>
<keyword evidence="1" id="KW-0472">Membrane</keyword>
<name>A0ABQ2MJE3_9ACTN</name>
<sequence>MDRSAGPFWPGSARSALLAVPVVLIGLLILLGVMRASMDWPSERNEGKILIGIFLLAILPVLLVLFGSLADGGEVEAFGIRVQFPAAERQAREIAVSPRMGLAPGVPLNDSSTAAILDTLQEAARSDVAVVDLEDGRAWWETRLLVLCAGAVRLERPKAIVFLATVGDSGAGTFQGWATPAALLDRLLSRPALRRSYERALAVSRQWDQAIAGTEGGIPTLPFASPAAIGYAHFFFPGPGGERNPFASEQVLAVEVGNLESRREHGVLTTTRLKELFQPVLRREAAVVDARPNSPESWQQKTLDTDEQFIPLVHKRGCYECLLSREQALNEILRALTTVETN</sequence>
<dbReference type="EMBL" id="BMNG01000015">
    <property type="protein sequence ID" value="GGO53682.1"/>
    <property type="molecule type" value="Genomic_DNA"/>
</dbReference>
<organism evidence="2 3">
    <name type="scientific">Streptomyces lasiicapitis</name>
    <dbReference type="NCBI Taxonomy" id="1923961"/>
    <lineage>
        <taxon>Bacteria</taxon>
        <taxon>Bacillati</taxon>
        <taxon>Actinomycetota</taxon>
        <taxon>Actinomycetes</taxon>
        <taxon>Kitasatosporales</taxon>
        <taxon>Streptomycetaceae</taxon>
        <taxon>Streptomyces</taxon>
    </lineage>
</organism>
<gene>
    <name evidence="2" type="ORF">GCM10012286_61650</name>
</gene>
<reference evidence="3" key="1">
    <citation type="journal article" date="2019" name="Int. J. Syst. Evol. Microbiol.">
        <title>The Global Catalogue of Microorganisms (GCM) 10K type strain sequencing project: providing services to taxonomists for standard genome sequencing and annotation.</title>
        <authorList>
            <consortium name="The Broad Institute Genomics Platform"/>
            <consortium name="The Broad Institute Genome Sequencing Center for Infectious Disease"/>
            <person name="Wu L."/>
            <person name="Ma J."/>
        </authorList>
    </citation>
    <scope>NUCLEOTIDE SEQUENCE [LARGE SCALE GENOMIC DNA]</scope>
    <source>
        <strain evidence="3">CGMCC 4.7349</strain>
    </source>
</reference>
<evidence type="ECO:0000313" key="2">
    <source>
        <dbReference type="EMBL" id="GGO53682.1"/>
    </source>
</evidence>
<protein>
    <submittedName>
        <fullName evidence="2">Uncharacterized protein</fullName>
    </submittedName>
</protein>
<keyword evidence="1" id="KW-1133">Transmembrane helix</keyword>
<keyword evidence="1" id="KW-0812">Transmembrane</keyword>
<feature type="transmembrane region" description="Helical" evidence="1">
    <location>
        <begin position="49"/>
        <end position="70"/>
    </location>
</feature>
<proteinExistence type="predicted"/>
<comment type="caution">
    <text evidence="2">The sequence shown here is derived from an EMBL/GenBank/DDBJ whole genome shotgun (WGS) entry which is preliminary data.</text>
</comment>
<dbReference type="Proteomes" id="UP000656881">
    <property type="component" value="Unassembled WGS sequence"/>
</dbReference>
<accession>A0ABQ2MJE3</accession>
<feature type="transmembrane region" description="Helical" evidence="1">
    <location>
        <begin position="16"/>
        <end position="37"/>
    </location>
</feature>